<dbReference type="InterPro" id="IPR027246">
    <property type="entry name" value="Porin_Euk/Tom40"/>
</dbReference>
<dbReference type="RefSeq" id="XP_004361228.1">
    <property type="nucleotide sequence ID" value="XM_004361171.1"/>
</dbReference>
<gene>
    <name evidence="3" type="ORF">DFA_05509</name>
</gene>
<organism evidence="3 4">
    <name type="scientific">Cavenderia fasciculata</name>
    <name type="common">Slime mold</name>
    <name type="synonym">Dictyostelium fasciculatum</name>
    <dbReference type="NCBI Taxonomy" id="261658"/>
    <lineage>
        <taxon>Eukaryota</taxon>
        <taxon>Amoebozoa</taxon>
        <taxon>Evosea</taxon>
        <taxon>Eumycetozoa</taxon>
        <taxon>Dictyostelia</taxon>
        <taxon>Acytosteliales</taxon>
        <taxon>Cavenderiaceae</taxon>
        <taxon>Cavenderia</taxon>
    </lineage>
</organism>
<dbReference type="EMBL" id="GL883008">
    <property type="protein sequence ID" value="EGG23377.1"/>
    <property type="molecule type" value="Genomic_DNA"/>
</dbReference>
<dbReference type="InterPro" id="IPR001925">
    <property type="entry name" value="Porin_Euk"/>
</dbReference>
<dbReference type="AlphaFoldDB" id="F4PLF5"/>
<feature type="compositionally biased region" description="Low complexity" evidence="1">
    <location>
        <begin position="215"/>
        <end position="232"/>
    </location>
</feature>
<dbReference type="GO" id="GO:0016747">
    <property type="term" value="F:acyltransferase activity, transferring groups other than amino-acyl groups"/>
    <property type="evidence" value="ECO:0007669"/>
    <property type="project" value="InterPro"/>
</dbReference>
<dbReference type="PANTHER" id="PTHR11743">
    <property type="entry name" value="VOLTAGE-DEPENDENT ANION-SELECTIVE CHANNEL"/>
    <property type="match status" value="1"/>
</dbReference>
<evidence type="ECO:0000256" key="1">
    <source>
        <dbReference type="SAM" id="MobiDB-lite"/>
    </source>
</evidence>
<feature type="region of interest" description="Disordered" evidence="1">
    <location>
        <begin position="1"/>
        <end position="59"/>
    </location>
</feature>
<accession>F4PLF5</accession>
<dbReference type="Pfam" id="PF01459">
    <property type="entry name" value="Porin_3"/>
    <property type="match status" value="1"/>
</dbReference>
<dbReference type="Proteomes" id="UP000007797">
    <property type="component" value="Unassembled WGS sequence"/>
</dbReference>
<evidence type="ECO:0000313" key="3">
    <source>
        <dbReference type="EMBL" id="EGG23377.1"/>
    </source>
</evidence>
<dbReference type="InterPro" id="IPR023614">
    <property type="entry name" value="Porin_dom_sf"/>
</dbReference>
<dbReference type="PROSITE" id="PS00558">
    <property type="entry name" value="EUKARYOTIC_PORIN"/>
    <property type="match status" value="1"/>
</dbReference>
<dbReference type="PROSITE" id="PS51186">
    <property type="entry name" value="GNAT"/>
    <property type="match status" value="1"/>
</dbReference>
<keyword evidence="4" id="KW-1185">Reference proteome</keyword>
<dbReference type="KEGG" id="dfa:DFA_05509"/>
<reference evidence="4" key="1">
    <citation type="journal article" date="2011" name="Genome Res.">
        <title>Phylogeny-wide analysis of social amoeba genomes highlights ancient origins for complex intercellular communication.</title>
        <authorList>
            <person name="Heidel A.J."/>
            <person name="Lawal H.M."/>
            <person name="Felder M."/>
            <person name="Schilde C."/>
            <person name="Helps N.R."/>
            <person name="Tunggal B."/>
            <person name="Rivero F."/>
            <person name="John U."/>
            <person name="Schleicher M."/>
            <person name="Eichinger L."/>
            <person name="Platzer M."/>
            <person name="Noegel A.A."/>
            <person name="Schaap P."/>
            <person name="Gloeckner G."/>
        </authorList>
    </citation>
    <scope>NUCLEOTIDE SEQUENCE [LARGE SCALE GENOMIC DNA]</scope>
    <source>
        <strain evidence="4">SH3</strain>
    </source>
</reference>
<name>F4PLF5_CACFS</name>
<evidence type="ECO:0000313" key="4">
    <source>
        <dbReference type="Proteomes" id="UP000007797"/>
    </source>
</evidence>
<sequence>MSSKQNSAPSTNTTTPSSSTSSTTTSTTSTTSTNEQKELKRNRSSHHHHGDEDKKVVKKKKVAGPLTIAEEDYIASAFLKVPQHRLSADIRRIKRKFLLRGLKRTSGLTTFDVDHAVQHSLSQIKRKDQRLTIYYERDDIPALPQKHLQSFLNPTDQSKMESLIHPPLHYTPLTPAQIKQQQQQQHNYQQYLLNQQQLHQQQQLQLQQQNNQLPLQTTPTTTTNSNNNVNTTMNRQPIQTTMPTSTSTPTTSSTNTTTTTTPDINSNVNNSNITNNTNTNTNLSQTKPIASLSPPPPPQPQLHNTVTNQIMANSTTETTATSVVTPSSSQSSLFKHYHWSNATVAAAAAAAAGNGNGQQLDSSIITNTIQSPICFKPFKLLSEKLLSKKRSFKTIQPYVSPHTTRELRAFIRRDFETAPPKLQVIRELHQFFAVNDMNTDSRDPLDHDVFPIDYKYLTPDLVDRTQTFLCENFWKGIELNDVLEYPDFTVCALYKSMVIGCGIMNPDGYIMFLSVHPEWQGTGIASFMLYHLTQTMIGKDITLHVSTSNQSALLLYQKFGFKIEEHISGFYDKYYSDDSDRSKNAFLLRLRRMSNPGVYADLVKTPSDLLKKEFPTTKQIEITDTIKGIPNTSVVGTVVQKENGNIQFSINPKTTLPGNLKNGKVSLTGDSNKFLKGEVTFDALAPGLKAVFTGDSNKIVQADFQYKKDNFALTTILKSNKKITGTATVGLGKISLGLQTIFDAKTNKIDDAELSLVFKKDGIIVGVSPKNKFQKLNITAFDKVSPRLAFAADLTVDLQSPDKNPAFTVGSQYFIDSKSFIKTKVNDSGRIGIGYTLPVNEYTKATVGFDINGDIIHHPSIGTSSSESLFSIAMYQEGAGTKKRERGYKHCTFVKRETDRQTERKSINQKIFSEQATTGIVSRQKGTAKDLSTFVGWITHCTESVGLYQPNQSKSSPAPRNLCTFTFMRLSTTAEIAALADDTRPALVLGPRYLFFGVVGFCHSWSSTRYLWVKREEGLFNYFQIVYFCTNTPLLLVPY</sequence>
<dbReference type="InterPro" id="IPR000182">
    <property type="entry name" value="GNAT_dom"/>
</dbReference>
<dbReference type="GO" id="GO:0008308">
    <property type="term" value="F:voltage-gated monoatomic anion channel activity"/>
    <property type="evidence" value="ECO:0007669"/>
    <property type="project" value="InterPro"/>
</dbReference>
<feature type="domain" description="N-acetyltransferase" evidence="2">
    <location>
        <begin position="452"/>
        <end position="593"/>
    </location>
</feature>
<dbReference type="SUPFAM" id="SSF55729">
    <property type="entry name" value="Acyl-CoA N-acyltransferases (Nat)"/>
    <property type="match status" value="1"/>
</dbReference>
<feature type="region of interest" description="Disordered" evidence="1">
    <location>
        <begin position="215"/>
        <end position="280"/>
    </location>
</feature>
<dbReference type="InterPro" id="IPR016181">
    <property type="entry name" value="Acyl_CoA_acyltransferase"/>
</dbReference>
<dbReference type="Pfam" id="PF00583">
    <property type="entry name" value="Acetyltransf_1"/>
    <property type="match status" value="1"/>
</dbReference>
<dbReference type="GO" id="GO:0005741">
    <property type="term" value="C:mitochondrial outer membrane"/>
    <property type="evidence" value="ECO:0007669"/>
    <property type="project" value="InterPro"/>
</dbReference>
<dbReference type="GeneID" id="14875339"/>
<dbReference type="OrthoDB" id="4080456at2759"/>
<dbReference type="Gene3D" id="3.40.630.30">
    <property type="match status" value="1"/>
</dbReference>
<dbReference type="CDD" id="cd04301">
    <property type="entry name" value="NAT_SF"/>
    <property type="match status" value="1"/>
</dbReference>
<dbReference type="Gene3D" id="2.40.160.10">
    <property type="entry name" value="Porin"/>
    <property type="match status" value="1"/>
</dbReference>
<evidence type="ECO:0000259" key="2">
    <source>
        <dbReference type="PROSITE" id="PS51186"/>
    </source>
</evidence>
<proteinExistence type="predicted"/>
<protein>
    <recommendedName>
        <fullName evidence="2">N-acetyltransferase domain-containing protein</fullName>
    </recommendedName>
</protein>
<feature type="compositionally biased region" description="Low complexity" evidence="1">
    <location>
        <begin position="9"/>
        <end position="34"/>
    </location>
</feature>
<dbReference type="PANTHER" id="PTHR11743:SF70">
    <property type="entry name" value="GH26960P-RELATED"/>
    <property type="match status" value="1"/>
</dbReference>
<dbReference type="STRING" id="1054147.F4PLF5"/>
<feature type="compositionally biased region" description="Low complexity" evidence="1">
    <location>
        <begin position="240"/>
        <end position="280"/>
    </location>
</feature>